<proteinExistence type="predicted"/>
<comment type="caution">
    <text evidence="5">The sequence shown here is derived from an EMBL/GenBank/DDBJ whole genome shotgun (WGS) entry which is preliminary data.</text>
</comment>
<organism evidence="5 6">
    <name type="scientific">Prorocentrum cordatum</name>
    <dbReference type="NCBI Taxonomy" id="2364126"/>
    <lineage>
        <taxon>Eukaryota</taxon>
        <taxon>Sar</taxon>
        <taxon>Alveolata</taxon>
        <taxon>Dinophyceae</taxon>
        <taxon>Prorocentrales</taxon>
        <taxon>Prorocentraceae</taxon>
        <taxon>Prorocentrum</taxon>
    </lineage>
</organism>
<evidence type="ECO:0000313" key="5">
    <source>
        <dbReference type="EMBL" id="CAK0838623.1"/>
    </source>
</evidence>
<dbReference type="Pfam" id="PF12796">
    <property type="entry name" value="Ank_2"/>
    <property type="match status" value="1"/>
</dbReference>
<evidence type="ECO:0000256" key="3">
    <source>
        <dbReference type="PROSITE-ProRule" id="PRU00023"/>
    </source>
</evidence>
<dbReference type="PANTHER" id="PTHR24171">
    <property type="entry name" value="ANKYRIN REPEAT DOMAIN-CONTAINING PROTEIN 39-RELATED"/>
    <property type="match status" value="1"/>
</dbReference>
<feature type="repeat" description="ANK" evidence="3">
    <location>
        <begin position="90"/>
        <end position="122"/>
    </location>
</feature>
<protein>
    <submittedName>
        <fullName evidence="5">Uncharacterized protein</fullName>
    </submittedName>
</protein>
<dbReference type="PROSITE" id="PS50088">
    <property type="entry name" value="ANK_REPEAT"/>
    <property type="match status" value="2"/>
</dbReference>
<sequence length="284" mass="29175">MAAAREGFAGGGALQGRASSSAASAHPDFSAAKGSLGLSRLGAGLGRGADTRGLVDAATRGDLPALRKLAEGPNGGLSSGRPDLNARDLQGRTVLMHAVASGSQEIVEYLLAKRADPHAADNVQATAMHYVSKRARNMRSPCLDAVQADILALLLRSRASLEERDRNGCTALLAAVSCGDEAVALGLLRARADVNAKDSDGQSSLEVATAFEMGSMVELLRRAPEVQRAARELQEAADAAAAEEERQAARAERKAAKAAAEAAALAAAEADEAYPFFGGSDRGG</sequence>
<dbReference type="Pfam" id="PF00023">
    <property type="entry name" value="Ank"/>
    <property type="match status" value="1"/>
</dbReference>
<keyword evidence="6" id="KW-1185">Reference proteome</keyword>
<dbReference type="SUPFAM" id="SSF48403">
    <property type="entry name" value="Ankyrin repeat"/>
    <property type="match status" value="1"/>
</dbReference>
<evidence type="ECO:0000256" key="4">
    <source>
        <dbReference type="SAM" id="Coils"/>
    </source>
</evidence>
<keyword evidence="4" id="KW-0175">Coiled coil</keyword>
<gene>
    <name evidence="5" type="ORF">PCOR1329_LOCUS34530</name>
</gene>
<accession>A0ABN9T115</accession>
<reference evidence="5" key="1">
    <citation type="submission" date="2023-10" db="EMBL/GenBank/DDBJ databases">
        <authorList>
            <person name="Chen Y."/>
            <person name="Shah S."/>
            <person name="Dougan E. K."/>
            <person name="Thang M."/>
            <person name="Chan C."/>
        </authorList>
    </citation>
    <scope>NUCLEOTIDE SEQUENCE [LARGE SCALE GENOMIC DNA]</scope>
</reference>
<dbReference type="SMART" id="SM00248">
    <property type="entry name" value="ANK"/>
    <property type="match status" value="3"/>
</dbReference>
<keyword evidence="2 3" id="KW-0040">ANK repeat</keyword>
<evidence type="ECO:0000256" key="1">
    <source>
        <dbReference type="ARBA" id="ARBA00022737"/>
    </source>
</evidence>
<name>A0ABN9T115_9DINO</name>
<dbReference type="PROSITE" id="PS50297">
    <property type="entry name" value="ANK_REP_REGION"/>
    <property type="match status" value="1"/>
</dbReference>
<dbReference type="EMBL" id="CAUYUJ010014236">
    <property type="protein sequence ID" value="CAK0838623.1"/>
    <property type="molecule type" value="Genomic_DNA"/>
</dbReference>
<evidence type="ECO:0000256" key="2">
    <source>
        <dbReference type="ARBA" id="ARBA00023043"/>
    </source>
</evidence>
<evidence type="ECO:0000313" key="6">
    <source>
        <dbReference type="Proteomes" id="UP001189429"/>
    </source>
</evidence>
<dbReference type="Proteomes" id="UP001189429">
    <property type="component" value="Unassembled WGS sequence"/>
</dbReference>
<dbReference type="InterPro" id="IPR002110">
    <property type="entry name" value="Ankyrin_rpt"/>
</dbReference>
<keyword evidence="1" id="KW-0677">Repeat</keyword>
<feature type="coiled-coil region" evidence="4">
    <location>
        <begin position="216"/>
        <end position="268"/>
    </location>
</feature>
<feature type="repeat" description="ANK" evidence="3">
    <location>
        <begin position="167"/>
        <end position="199"/>
    </location>
</feature>
<dbReference type="Gene3D" id="1.25.40.20">
    <property type="entry name" value="Ankyrin repeat-containing domain"/>
    <property type="match status" value="2"/>
</dbReference>
<dbReference type="InterPro" id="IPR036770">
    <property type="entry name" value="Ankyrin_rpt-contain_sf"/>
</dbReference>